<evidence type="ECO:0000313" key="2">
    <source>
        <dbReference type="Proteomes" id="UP001629260"/>
    </source>
</evidence>
<keyword evidence="2" id="KW-1185">Reference proteome</keyword>
<evidence type="ECO:0008006" key="3">
    <source>
        <dbReference type="Google" id="ProtNLM"/>
    </source>
</evidence>
<gene>
    <name evidence="1" type="ORF">ABS764_15630</name>
</gene>
<comment type="caution">
    <text evidence="1">The sequence shown here is derived from an EMBL/GenBank/DDBJ whole genome shotgun (WGS) entry which is preliminary data.</text>
</comment>
<dbReference type="EMBL" id="JBELQA010000010">
    <property type="protein sequence ID" value="MFL9832282.1"/>
    <property type="molecule type" value="Genomic_DNA"/>
</dbReference>
<evidence type="ECO:0000313" key="1">
    <source>
        <dbReference type="EMBL" id="MFL9832282.1"/>
    </source>
</evidence>
<proteinExistence type="predicted"/>
<accession>A0ABW8XY92</accession>
<dbReference type="RefSeq" id="WP_408082730.1">
    <property type="nucleotide sequence ID" value="NZ_JBELQA010000010.1"/>
</dbReference>
<sequence length="497" mass="52689">MIPKNTLTNYRIVLPLLCFLMSFLVKAQIGIGTTSPAASSMLDIQSTSKGLLTPRMTTLQRNAITSPAESLLVFDTTEKAFYYYNSTTSSWIKLADDSIKRNNYKLVKSAADLAPELAAGGGTTYLLSTNTYYEINGTITLTRSINLNNAYVSGLDANEDVLSYTGGTIFQGNTGGSVRNVTLRGGKAFEITGPGITSSSSLLVQNTVVSGMTTSVGSISGIGLYFGNIIQFVSNTTGITYSNIGNLLLNNQAWLDSNNGTFETFSGNFGLIQKASGFSTVNGSDVAMDVSTAGLNVGTGIVEGTVFSGTTSNASGYIRGYAAASTYPGYYFSTVWTVNAPGIPREGDEVATGDINLDAAVGSGQVTSFTGTGTSSRTKLVGTTTSNNLFRFTRDGNNRITYRGNKTRYFQVTASVSYQGSAADMTLILYFAKNGTVITDTKVYGRPSTGFFSSAGILALPIVGTVQLKKDDYIEIWGERYDGSGNMSTVSLNLTAR</sequence>
<organism evidence="1 2">
    <name type="scientific">Flavobacterium plantiphilum</name>
    <dbReference type="NCBI Taxonomy" id="3163297"/>
    <lineage>
        <taxon>Bacteria</taxon>
        <taxon>Pseudomonadati</taxon>
        <taxon>Bacteroidota</taxon>
        <taxon>Flavobacteriia</taxon>
        <taxon>Flavobacteriales</taxon>
        <taxon>Flavobacteriaceae</taxon>
        <taxon>Flavobacterium</taxon>
    </lineage>
</organism>
<dbReference type="Proteomes" id="UP001629260">
    <property type="component" value="Unassembled WGS sequence"/>
</dbReference>
<reference evidence="1 2" key="1">
    <citation type="submission" date="2024-06" db="EMBL/GenBank/DDBJ databases">
        <authorList>
            <person name="Kaempfer P."/>
            <person name="Viver T."/>
        </authorList>
    </citation>
    <scope>NUCLEOTIDE SEQUENCE [LARGE SCALE GENOMIC DNA]</scope>
    <source>
        <strain evidence="1 2">ST-87</strain>
    </source>
</reference>
<name>A0ABW8XY92_9FLAO</name>
<protein>
    <recommendedName>
        <fullName evidence="3">Cell wall anchor protein</fullName>
    </recommendedName>
</protein>